<name>A0ACC5REX4_9HYPH</name>
<protein>
    <submittedName>
        <fullName evidence="1">Sugar kinase</fullName>
    </submittedName>
</protein>
<organism evidence="1 2">
    <name type="scientific">Taklimakanibacter albus</name>
    <dbReference type="NCBI Taxonomy" id="2800327"/>
    <lineage>
        <taxon>Bacteria</taxon>
        <taxon>Pseudomonadati</taxon>
        <taxon>Pseudomonadota</taxon>
        <taxon>Alphaproteobacteria</taxon>
        <taxon>Hyphomicrobiales</taxon>
        <taxon>Aestuariivirgaceae</taxon>
        <taxon>Taklimakanibacter</taxon>
    </lineage>
</organism>
<evidence type="ECO:0000313" key="2">
    <source>
        <dbReference type="Proteomes" id="UP000616151"/>
    </source>
</evidence>
<keyword evidence="1" id="KW-0808">Transferase</keyword>
<sequence>MTLAAIGEPMIELARSLSGPLTYDRRIGGDTLNTSVYLARLLNPRTARVQYVTRLGDDPLSDWMIESFENEGIDCRHIARVPGRRPGLYIIDTDDTGERSFSYWRGEAPVRQMFEAPELAETLASSDAIFTSGITLAVLGETGRKRLIELMRRLKSSGRLAAFDTNYRPRLWADRSEAAQWMQQAIAAASHVLPSSDDLDAIFARTQSAEEWIGELSALGPEEIVVKTGGGPVFTKQGSVMLDRVAQPRDTTGAGDSFNAGYLAARLNGASVLDSVRKAHALASRVIQYPGAVIARDAMADLLQN</sequence>
<keyword evidence="2" id="KW-1185">Reference proteome</keyword>
<evidence type="ECO:0000313" key="1">
    <source>
        <dbReference type="EMBL" id="MBK1871167.1"/>
    </source>
</evidence>
<comment type="caution">
    <text evidence="1">The sequence shown here is derived from an EMBL/GenBank/DDBJ whole genome shotgun (WGS) entry which is preliminary data.</text>
</comment>
<dbReference type="EMBL" id="JAENHL010000008">
    <property type="protein sequence ID" value="MBK1871167.1"/>
    <property type="molecule type" value="Genomic_DNA"/>
</dbReference>
<keyword evidence="1" id="KW-0418">Kinase</keyword>
<gene>
    <name evidence="1" type="ORF">JHL16_32675</name>
</gene>
<accession>A0ACC5REX4</accession>
<reference evidence="1" key="1">
    <citation type="submission" date="2021-01" db="EMBL/GenBank/DDBJ databases">
        <authorList>
            <person name="Sun Q."/>
        </authorList>
    </citation>
    <scope>NUCLEOTIDE SEQUENCE</scope>
    <source>
        <strain evidence="1">YIM B02566</strain>
    </source>
</reference>
<dbReference type="Proteomes" id="UP000616151">
    <property type="component" value="Unassembled WGS sequence"/>
</dbReference>
<proteinExistence type="predicted"/>